<protein>
    <submittedName>
        <fullName evidence="1">Sporulation protein YqfC</fullName>
    </submittedName>
</protein>
<dbReference type="InterPro" id="IPR022476">
    <property type="entry name" value="Spore_YabP/YqfC"/>
</dbReference>
<organism evidence="1 2">
    <name type="scientific">Thermosyntropha lipolytica DSM 11003</name>
    <dbReference type="NCBI Taxonomy" id="1123382"/>
    <lineage>
        <taxon>Bacteria</taxon>
        <taxon>Bacillati</taxon>
        <taxon>Bacillota</taxon>
        <taxon>Clostridia</taxon>
        <taxon>Eubacteriales</taxon>
        <taxon>Syntrophomonadaceae</taxon>
        <taxon>Thermosyntropha</taxon>
    </lineage>
</organism>
<dbReference type="STRING" id="1123382.SAMN02745221_01128"/>
<dbReference type="AlphaFoldDB" id="A0A1M5N8R1"/>
<reference evidence="2" key="1">
    <citation type="submission" date="2016-11" db="EMBL/GenBank/DDBJ databases">
        <authorList>
            <person name="Varghese N."/>
            <person name="Submissions S."/>
        </authorList>
    </citation>
    <scope>NUCLEOTIDE SEQUENCE [LARGE SCALE GENOMIC DNA]</scope>
    <source>
        <strain evidence="2">DSM 11003</strain>
    </source>
</reference>
<sequence length="92" mass="10806">MSKRKELVNKIMTDFFAIPKDLVLDLPKITIVGRDELYLENHRGIIEYSPHRIRINLIRGFLEIEGRDMVIKALLAEEMSITGEIYLVRFMD</sequence>
<dbReference type="InterPro" id="IPR022477">
    <property type="entry name" value="Spore_YqfC"/>
</dbReference>
<dbReference type="NCBIfam" id="TIGR02856">
    <property type="entry name" value="spore_yqfC"/>
    <property type="match status" value="1"/>
</dbReference>
<dbReference type="EMBL" id="FQWY01000015">
    <property type="protein sequence ID" value="SHG85888.1"/>
    <property type="molecule type" value="Genomic_DNA"/>
</dbReference>
<proteinExistence type="predicted"/>
<dbReference type="Proteomes" id="UP000242329">
    <property type="component" value="Unassembled WGS sequence"/>
</dbReference>
<evidence type="ECO:0000313" key="1">
    <source>
        <dbReference type="EMBL" id="SHG85888.1"/>
    </source>
</evidence>
<dbReference type="OrthoDB" id="2989236at2"/>
<keyword evidence="2" id="KW-1185">Reference proteome</keyword>
<dbReference type="RefSeq" id="WP_073091246.1">
    <property type="nucleotide sequence ID" value="NZ_FQWY01000015.1"/>
</dbReference>
<dbReference type="Pfam" id="PF07873">
    <property type="entry name" value="YabP"/>
    <property type="match status" value="1"/>
</dbReference>
<name>A0A1M5N8R1_9FIRM</name>
<evidence type="ECO:0000313" key="2">
    <source>
        <dbReference type="Proteomes" id="UP000242329"/>
    </source>
</evidence>
<gene>
    <name evidence="1" type="ORF">SAMN02745221_01128</name>
</gene>
<accession>A0A1M5N8R1</accession>